<dbReference type="InParanoid" id="A0A1D6EB54"/>
<organism evidence="1">
    <name type="scientific">Zea mays</name>
    <name type="common">Maize</name>
    <dbReference type="NCBI Taxonomy" id="4577"/>
    <lineage>
        <taxon>Eukaryota</taxon>
        <taxon>Viridiplantae</taxon>
        <taxon>Streptophyta</taxon>
        <taxon>Embryophyta</taxon>
        <taxon>Tracheophyta</taxon>
        <taxon>Spermatophyta</taxon>
        <taxon>Magnoliopsida</taxon>
        <taxon>Liliopsida</taxon>
        <taxon>Poales</taxon>
        <taxon>Poaceae</taxon>
        <taxon>PACMAD clade</taxon>
        <taxon>Panicoideae</taxon>
        <taxon>Andropogonodae</taxon>
        <taxon>Andropogoneae</taxon>
        <taxon>Tripsacinae</taxon>
        <taxon>Zea</taxon>
    </lineage>
</organism>
<dbReference type="InterPro" id="IPR045110">
    <property type="entry name" value="XMAP215"/>
</dbReference>
<dbReference type="SMR" id="A0A1D6EB54"/>
<dbReference type="InterPro" id="IPR011989">
    <property type="entry name" value="ARM-like"/>
</dbReference>
<dbReference type="GO" id="GO:0061863">
    <property type="term" value="F:microtubule plus end polymerase"/>
    <property type="evidence" value="ECO:0007669"/>
    <property type="project" value="InterPro"/>
</dbReference>
<dbReference type="Gene3D" id="1.25.10.10">
    <property type="entry name" value="Leucine-rich Repeat Variant"/>
    <property type="match status" value="1"/>
</dbReference>
<dbReference type="GO" id="GO:0051010">
    <property type="term" value="F:microtubule plus-end binding"/>
    <property type="evidence" value="ECO:0007669"/>
    <property type="project" value="InterPro"/>
</dbReference>
<sequence length="207" mass="22626">MGAGSTNCTYGVSRSSLRIMGLSMFGKNDSGTKYHYNEIISYLDLFIPGKLMGFFTTKKDEASCEKLRWIGSGLSCVCIKRKGTYERICKNFRPVQLNVFIQLVVNCLGHLITAAELFSALRGRLYDSNKNLVMATLSTIGGLASAMGPSVEKSSKGILADVLKCLGDNKKHMRECTLTALDSLVAAAQLEKMVPYIIMSLGDQKTV</sequence>
<dbReference type="AlphaFoldDB" id="A0A1D6EB54"/>
<dbReference type="STRING" id="4577.A0A1D6EB54"/>
<proteinExistence type="predicted"/>
<name>A0A1D6EB54_MAIZE</name>
<protein>
    <submittedName>
        <fullName evidence="1">Protein MOR1</fullName>
    </submittedName>
</protein>
<evidence type="ECO:0000313" key="1">
    <source>
        <dbReference type="EMBL" id="ONM17581.1"/>
    </source>
</evidence>
<dbReference type="PANTHER" id="PTHR12609">
    <property type="entry name" value="MICROTUBULE ASSOCIATED PROTEIN XMAP215"/>
    <property type="match status" value="1"/>
</dbReference>
<dbReference type="GO" id="GO:0030951">
    <property type="term" value="P:establishment or maintenance of microtubule cytoskeleton polarity"/>
    <property type="evidence" value="ECO:0007669"/>
    <property type="project" value="InterPro"/>
</dbReference>
<accession>A0A1D6EB54</accession>
<dbReference type="EMBL" id="CM007648">
    <property type="protein sequence ID" value="ONM17581.1"/>
    <property type="molecule type" value="Genomic_DNA"/>
</dbReference>
<dbReference type="InterPro" id="IPR016024">
    <property type="entry name" value="ARM-type_fold"/>
</dbReference>
<gene>
    <name evidence="1" type="ORF">ZEAMMB73_Zm00001d003726</name>
</gene>
<reference evidence="1" key="1">
    <citation type="submission" date="2015-12" db="EMBL/GenBank/DDBJ databases">
        <title>Update maize B73 reference genome by single molecule sequencing technologies.</title>
        <authorList>
            <consortium name="Maize Genome Sequencing Project"/>
            <person name="Ware D."/>
        </authorList>
    </citation>
    <scope>NUCLEOTIDE SEQUENCE [LARGE SCALE GENOMIC DNA]</scope>
    <source>
        <tissue evidence="1">Seedling</tissue>
    </source>
</reference>
<dbReference type="SUPFAM" id="SSF48371">
    <property type="entry name" value="ARM repeat"/>
    <property type="match status" value="1"/>
</dbReference>
<dbReference type="GO" id="GO:0007051">
    <property type="term" value="P:spindle organization"/>
    <property type="evidence" value="ECO:0007669"/>
    <property type="project" value="InterPro"/>
</dbReference>
<dbReference type="GO" id="GO:0046785">
    <property type="term" value="P:microtubule polymerization"/>
    <property type="evidence" value="ECO:0007669"/>
    <property type="project" value="InterPro"/>
</dbReference>